<evidence type="ECO:0000313" key="1">
    <source>
        <dbReference type="EMBL" id="MBA2225912.1"/>
    </source>
</evidence>
<proteinExistence type="predicted"/>
<keyword evidence="1" id="KW-0121">Carboxypeptidase</keyword>
<dbReference type="Proteomes" id="UP000542342">
    <property type="component" value="Unassembled WGS sequence"/>
</dbReference>
<gene>
    <name evidence="1" type="ORF">H0921_07030</name>
</gene>
<organism evidence="1 2">
    <name type="scientific">Thermogemmata fonticola</name>
    <dbReference type="NCBI Taxonomy" id="2755323"/>
    <lineage>
        <taxon>Bacteria</taxon>
        <taxon>Pseudomonadati</taxon>
        <taxon>Planctomycetota</taxon>
        <taxon>Planctomycetia</taxon>
        <taxon>Gemmatales</taxon>
        <taxon>Gemmataceae</taxon>
        <taxon>Thermogemmata</taxon>
    </lineage>
</organism>
<comment type="caution">
    <text evidence="1">The sequence shown here is derived from an EMBL/GenBank/DDBJ whole genome shotgun (WGS) entry which is preliminary data.</text>
</comment>
<accession>A0A7V8VDT5</accession>
<name>A0A7V8VDT5_9BACT</name>
<protein>
    <submittedName>
        <fullName evidence="1">Carboxypeptidase regulatory-like domain-containing protein</fullName>
    </submittedName>
</protein>
<sequence length="143" mass="15691">MGCFLTLLGCLAFLPGCGPPRGTVTGTITWEGKAVPQADLLFEDPTGKVAISGRSNDDGNYFLNYLDSRGMPTGNYQVTITYYTLPKRKPLPQGEEGAALRGDPRKLEQHRFRFEVQVQAGSNTIDFALEKGQRLPPQSPDDQ</sequence>
<dbReference type="AlphaFoldDB" id="A0A7V8VDT5"/>
<evidence type="ECO:0000313" key="2">
    <source>
        <dbReference type="Proteomes" id="UP000542342"/>
    </source>
</evidence>
<dbReference type="EMBL" id="JACEFB010000003">
    <property type="protein sequence ID" value="MBA2225912.1"/>
    <property type="molecule type" value="Genomic_DNA"/>
</dbReference>
<dbReference type="GO" id="GO:0004180">
    <property type="term" value="F:carboxypeptidase activity"/>
    <property type="evidence" value="ECO:0007669"/>
    <property type="project" value="UniProtKB-KW"/>
</dbReference>
<dbReference type="RefSeq" id="WP_194537340.1">
    <property type="nucleotide sequence ID" value="NZ_JACEFB010000003.1"/>
</dbReference>
<keyword evidence="2" id="KW-1185">Reference proteome</keyword>
<keyword evidence="1" id="KW-0378">Hydrolase</keyword>
<reference evidence="1 2" key="1">
    <citation type="submission" date="2020-07" db="EMBL/GenBank/DDBJ databases">
        <title>Thermogemmata thermophila gen. nov., sp. nov., a novel moderate thermophilic planctomycete from a Kamchatka hot spring.</title>
        <authorList>
            <person name="Elcheninov A.G."/>
            <person name="Podosokorskaya O.A."/>
            <person name="Kovaleva O.L."/>
            <person name="Novikov A."/>
            <person name="Bonch-Osmolovskaya E.A."/>
            <person name="Toshchakov S.V."/>
            <person name="Kublanov I.V."/>
        </authorList>
    </citation>
    <scope>NUCLEOTIDE SEQUENCE [LARGE SCALE GENOMIC DNA]</scope>
    <source>
        <strain evidence="1 2">2918</strain>
    </source>
</reference>
<keyword evidence="1" id="KW-0645">Protease</keyword>